<dbReference type="GO" id="GO:0008154">
    <property type="term" value="P:actin polymerization or depolymerization"/>
    <property type="evidence" value="ECO:0007669"/>
    <property type="project" value="TreeGrafter"/>
</dbReference>
<feature type="non-terminal residue" evidence="6">
    <location>
        <position position="1"/>
    </location>
</feature>
<dbReference type="InterPro" id="IPR029006">
    <property type="entry name" value="ADF-H/Gelsolin-like_dom_sf"/>
</dbReference>
<evidence type="ECO:0000256" key="2">
    <source>
        <dbReference type="ARBA" id="ARBA00022467"/>
    </source>
</evidence>
<dbReference type="InterPro" id="IPR007123">
    <property type="entry name" value="Gelsolin-like_dom"/>
</dbReference>
<gene>
    <name evidence="6" type="primary">sevA_5</name>
    <name evidence="6" type="ORF">g.2791</name>
</gene>
<keyword evidence="2" id="KW-0117">Actin capping</keyword>
<feature type="domain" description="Gelsolin-like" evidence="5">
    <location>
        <begin position="68"/>
        <end position="151"/>
    </location>
</feature>
<feature type="domain" description="Gelsolin-like" evidence="5">
    <location>
        <begin position="303"/>
        <end position="376"/>
    </location>
</feature>
<dbReference type="CDD" id="cd11292">
    <property type="entry name" value="gelsolin_S3_like"/>
    <property type="match status" value="1"/>
</dbReference>
<dbReference type="SMART" id="SM00262">
    <property type="entry name" value="GEL"/>
    <property type="match status" value="3"/>
</dbReference>
<evidence type="ECO:0000259" key="5">
    <source>
        <dbReference type="Pfam" id="PF00626"/>
    </source>
</evidence>
<dbReference type="PANTHER" id="PTHR11977">
    <property type="entry name" value="VILLIN"/>
    <property type="match status" value="1"/>
</dbReference>
<evidence type="ECO:0000256" key="1">
    <source>
        <dbReference type="ARBA" id="ARBA00008418"/>
    </source>
</evidence>
<evidence type="ECO:0000256" key="4">
    <source>
        <dbReference type="ARBA" id="ARBA00023203"/>
    </source>
</evidence>
<feature type="domain" description="Gelsolin-like" evidence="5">
    <location>
        <begin position="191"/>
        <end position="257"/>
    </location>
</feature>
<dbReference type="Gene3D" id="3.40.20.10">
    <property type="entry name" value="Severin"/>
    <property type="match status" value="3"/>
</dbReference>
<dbReference type="SUPFAM" id="SSF55753">
    <property type="entry name" value="Actin depolymerizing proteins"/>
    <property type="match status" value="3"/>
</dbReference>
<dbReference type="PANTHER" id="PTHR11977:SF130">
    <property type="entry name" value="SEVERIN"/>
    <property type="match status" value="1"/>
</dbReference>
<organism evidence="6">
    <name type="scientific">Anthurium amnicola</name>
    <dbReference type="NCBI Taxonomy" id="1678845"/>
    <lineage>
        <taxon>Eukaryota</taxon>
        <taxon>Viridiplantae</taxon>
        <taxon>Streptophyta</taxon>
        <taxon>Embryophyta</taxon>
        <taxon>Tracheophyta</taxon>
        <taxon>Spermatophyta</taxon>
        <taxon>Magnoliopsida</taxon>
        <taxon>Liliopsida</taxon>
        <taxon>Araceae</taxon>
        <taxon>Pothoideae</taxon>
        <taxon>Potheae</taxon>
        <taxon>Anthurium</taxon>
    </lineage>
</organism>
<protein>
    <submittedName>
        <fullName evidence="6">Severin</fullName>
    </submittedName>
</protein>
<name>A0A1D1YJX5_9ARAE</name>
<comment type="similarity">
    <text evidence="1">Belongs to the villin/gelsolin family.</text>
</comment>
<dbReference type="GO" id="GO:0051015">
    <property type="term" value="F:actin filament binding"/>
    <property type="evidence" value="ECO:0007669"/>
    <property type="project" value="InterPro"/>
</dbReference>
<dbReference type="InterPro" id="IPR007122">
    <property type="entry name" value="Villin/Gelsolin"/>
</dbReference>
<dbReference type="CDD" id="cd11290">
    <property type="entry name" value="gelsolin_S1_like"/>
    <property type="match status" value="1"/>
</dbReference>
<dbReference type="GO" id="GO:0051693">
    <property type="term" value="P:actin filament capping"/>
    <property type="evidence" value="ECO:0007669"/>
    <property type="project" value="UniProtKB-KW"/>
</dbReference>
<dbReference type="GO" id="GO:0005737">
    <property type="term" value="C:cytoplasm"/>
    <property type="evidence" value="ECO:0007669"/>
    <property type="project" value="TreeGrafter"/>
</dbReference>
<accession>A0A1D1YJX5</accession>
<dbReference type="FunFam" id="3.40.20.10:FF:000043">
    <property type="entry name" value="macrophage-capping protein-like isoform X2"/>
    <property type="match status" value="1"/>
</dbReference>
<evidence type="ECO:0000313" key="6">
    <source>
        <dbReference type="EMBL" id="JAT54933.1"/>
    </source>
</evidence>
<reference evidence="6" key="1">
    <citation type="submission" date="2015-07" db="EMBL/GenBank/DDBJ databases">
        <title>Transcriptome Assembly of Anthurium amnicola.</title>
        <authorList>
            <person name="Suzuki J."/>
        </authorList>
    </citation>
    <scope>NUCLEOTIDE SEQUENCE</scope>
</reference>
<dbReference type="Pfam" id="PF00626">
    <property type="entry name" value="Gelsolin"/>
    <property type="match status" value="3"/>
</dbReference>
<proteinExistence type="inferred from homology"/>
<dbReference type="PRINTS" id="PR00597">
    <property type="entry name" value="GELSOLIN"/>
</dbReference>
<dbReference type="AlphaFoldDB" id="A0A1D1YJX5"/>
<sequence length="387" mass="43881">FLKKLVSVMKLTRQPKWDITTTNLANFGTQLEKDVRAETGAQEQAWADPSTNVGQKAGLWIWRIEKFNVVAWPKEKYGLFYSGDSYIVLHSYKKSKETETLAHDIHFWLGLDSSQDEVGTAAYKTVELDDFLGTSPVQHREVQGCESDLFISYFKHFRVEDGGIDSGFNRLKPVEYRPRLLKLKQIKRTVVIREVPKDYTSLNSGDVFVLDIGTILYQLNGKKSQGSERVKAAESVRAIESERQGACKVIVIDEGDREMGKFWDALGSKGDIKAAEEDTGEDMTNFERKLFRVSDASGELTFKEEATGTITKDKFDTNDVFVFDAGHEVFVWIGKNSTAKEKKYSLHYAQEYIQKYNRPAYLPITRVLEGGENDTFESALIVVSTVV</sequence>
<dbReference type="EMBL" id="GDJX01013003">
    <property type="protein sequence ID" value="JAT54933.1"/>
    <property type="molecule type" value="Transcribed_RNA"/>
</dbReference>
<evidence type="ECO:0000256" key="3">
    <source>
        <dbReference type="ARBA" id="ARBA00022737"/>
    </source>
</evidence>
<keyword evidence="4" id="KW-0009">Actin-binding</keyword>
<keyword evidence="3" id="KW-0677">Repeat</keyword>
<dbReference type="GO" id="GO:0015629">
    <property type="term" value="C:actin cytoskeleton"/>
    <property type="evidence" value="ECO:0007669"/>
    <property type="project" value="TreeGrafter"/>
</dbReference>